<dbReference type="WBParaSite" id="Bm16950.1">
    <property type="protein sequence ID" value="Bm16950.1"/>
    <property type="gene ID" value="WBGene00255609"/>
</dbReference>
<evidence type="ECO:0000313" key="3">
    <source>
        <dbReference type="Proteomes" id="UP000006672"/>
    </source>
</evidence>
<keyword evidence="3" id="KW-1185">Reference proteome</keyword>
<dbReference type="RefSeq" id="XP_042936257.1">
    <property type="nucleotide sequence ID" value="XM_043080323.1"/>
</dbReference>
<protein>
    <submittedName>
        <fullName evidence="1 4">Bm16950</fullName>
    </submittedName>
</protein>
<dbReference type="WormBase" id="Bm16950">
    <property type="protein sequence ID" value="BM39319"/>
    <property type="gene ID" value="WBGene00255609"/>
</dbReference>
<reference evidence="4" key="4">
    <citation type="submission" date="2019-12" db="UniProtKB">
        <authorList>
            <consortium name="WormBaseParasite"/>
        </authorList>
    </citation>
    <scope>IDENTIFICATION</scope>
</reference>
<evidence type="ECO:0000313" key="4">
    <source>
        <dbReference type="WBParaSite" id="Bm16950.1"/>
    </source>
</evidence>
<reference evidence="1" key="2">
    <citation type="submission" date="2012-12" db="EMBL/GenBank/DDBJ databases">
        <authorList>
            <person name="Gao Y.W."/>
            <person name="Fan S.T."/>
            <person name="Sun H.T."/>
            <person name="Wang Z."/>
            <person name="Gao X.L."/>
            <person name="Li Y.G."/>
            <person name="Wang T.C."/>
            <person name="Zhang K."/>
            <person name="Xu W.W."/>
            <person name="Yu Z.J."/>
            <person name="Xia X.Z."/>
        </authorList>
    </citation>
    <scope>NUCLEOTIDE SEQUENCE</scope>
    <source>
        <strain evidence="1">FR3</strain>
    </source>
</reference>
<accession>A0A0I9N872</accession>
<dbReference type="AlphaFoldDB" id="A0A0I9N872"/>
<evidence type="ECO:0000313" key="1">
    <source>
        <dbReference type="EMBL" id="CTP82169.1"/>
    </source>
</evidence>
<proteinExistence type="predicted"/>
<dbReference type="EMBL" id="LN857024">
    <property type="protein sequence ID" value="CTP82169.1"/>
    <property type="molecule type" value="Genomic_DNA"/>
</dbReference>
<evidence type="ECO:0000313" key="5">
    <source>
        <dbReference type="WormBase" id="Bm16950"/>
    </source>
</evidence>
<reference evidence="1 3" key="1">
    <citation type="journal article" date="2007" name="Science">
        <title>Draft genome of the filarial nematode parasite Brugia malayi.</title>
        <authorList>
            <person name="Ghedin E."/>
            <person name="Wang S."/>
            <person name="Spiro D."/>
            <person name="Caler E."/>
            <person name="Zhao Q."/>
            <person name="Crabtree J."/>
            <person name="Allen J.E."/>
            <person name="Delcher A.L."/>
            <person name="Guiliano D.B."/>
            <person name="Miranda-Saavedra D."/>
            <person name="Angiuoli S.V."/>
            <person name="Creasy T."/>
            <person name="Amedeo P."/>
            <person name="Haas B."/>
            <person name="El-Sayed N.M."/>
            <person name="Wortman J.R."/>
            <person name="Feldblyum T."/>
            <person name="Tallon L."/>
            <person name="Schatz M."/>
            <person name="Shumway M."/>
            <person name="Koo H."/>
            <person name="Salzberg S.L."/>
            <person name="Schobel S."/>
            <person name="Pertea M."/>
            <person name="Pop M."/>
            <person name="White O."/>
            <person name="Barton G.J."/>
            <person name="Carlow C.K."/>
            <person name="Crawford M.J."/>
            <person name="Daub J."/>
            <person name="Dimmic M.W."/>
            <person name="Estes C.F."/>
            <person name="Foster J.M."/>
            <person name="Ganatra M."/>
            <person name="Gregory W.F."/>
            <person name="Johnson N.M."/>
            <person name="Jin J."/>
            <person name="Komuniecki R."/>
            <person name="Korf I."/>
            <person name="Kumar S."/>
            <person name="Laney S."/>
            <person name="Li B.W."/>
            <person name="Li W."/>
            <person name="Lindblom T.H."/>
            <person name="Lustigman S."/>
            <person name="Ma D."/>
            <person name="Maina C.V."/>
            <person name="Martin D.M."/>
            <person name="McCarter J.P."/>
            <person name="McReynolds L."/>
            <person name="Mitreva M."/>
            <person name="Nutman T.B."/>
            <person name="Parkinson J."/>
            <person name="Peregrin-Alvarez J.M."/>
            <person name="Poole C."/>
            <person name="Ren Q."/>
            <person name="Saunders L."/>
            <person name="Sluder A.E."/>
            <person name="Smith K."/>
            <person name="Stanke M."/>
            <person name="Unnasch T.R."/>
            <person name="Ware J."/>
            <person name="Wei A.D."/>
            <person name="Weil G."/>
            <person name="Williams D.J."/>
            <person name="Zhang Y."/>
            <person name="Williams S.A."/>
            <person name="Fraser-Liggett C."/>
            <person name="Slatko B."/>
            <person name="Blaxter M.L."/>
            <person name="Scott A.L."/>
        </authorList>
    </citation>
    <scope>NUCLEOTIDE SEQUENCE</scope>
    <source>
        <strain evidence="1 3">FR3</strain>
    </source>
</reference>
<organism evidence="1">
    <name type="scientific">Brugia malayi</name>
    <name type="common">Filarial nematode worm</name>
    <dbReference type="NCBI Taxonomy" id="6279"/>
    <lineage>
        <taxon>Eukaryota</taxon>
        <taxon>Metazoa</taxon>
        <taxon>Ecdysozoa</taxon>
        <taxon>Nematoda</taxon>
        <taxon>Chromadorea</taxon>
        <taxon>Rhabditida</taxon>
        <taxon>Spirurina</taxon>
        <taxon>Spiruromorpha</taxon>
        <taxon>Filarioidea</taxon>
        <taxon>Onchocercidae</taxon>
        <taxon>Brugia</taxon>
    </lineage>
</organism>
<dbReference type="EMBL" id="CAAKNF010000194">
    <property type="protein sequence ID" value="VIO96300.1"/>
    <property type="molecule type" value="Genomic_DNA"/>
</dbReference>
<sequence>MVSHSIYQYIYLFMQILNLKDVGIERRFIYGEYFSDRSRKPFNQC</sequence>
<dbReference type="CTD" id="66058491"/>
<name>A0A0I9N872_BRUMA</name>
<dbReference type="GeneID" id="66058491"/>
<gene>
    <name evidence="1 4 5" type="ORF">Bm16950</name>
    <name evidence="2" type="ORF">BM_BM16950</name>
    <name evidence="1" type="ORF">BM_Bm16950</name>
</gene>
<dbReference type="Proteomes" id="UP000006672">
    <property type="component" value="Unassembled WGS sequence"/>
</dbReference>
<accession>A0A4E9FMW6</accession>
<reference evidence="2" key="3">
    <citation type="submission" date="2019-04" db="EMBL/GenBank/DDBJ databases">
        <authorList>
            <person name="Howe K."/>
            <person name="Paulini M."/>
            <person name="Williams G."/>
        </authorList>
    </citation>
    <scope>NUCLEOTIDE SEQUENCE [LARGE SCALE GENOMIC DNA]</scope>
    <source>
        <strain evidence="2">FR3</strain>
    </source>
</reference>
<evidence type="ECO:0000313" key="2">
    <source>
        <dbReference type="EMBL" id="VIO96300.1"/>
    </source>
</evidence>
<dbReference type="KEGG" id="bmy:BM_BM16950"/>